<dbReference type="PANTHER" id="PTHR10344:SF4">
    <property type="entry name" value="UMP-CMP KINASE 2, MITOCHONDRIAL"/>
    <property type="match status" value="1"/>
</dbReference>
<evidence type="ECO:0000313" key="15">
    <source>
        <dbReference type="Proteomes" id="UP000242561"/>
    </source>
</evidence>
<dbReference type="GO" id="GO:0005524">
    <property type="term" value="F:ATP binding"/>
    <property type="evidence" value="ECO:0007669"/>
    <property type="project" value="UniProtKB-UniRule"/>
</dbReference>
<name>A0A1L3JC47_9SPHN</name>
<organism evidence="14 15">
    <name type="scientific">Sphingorhabdus lutea</name>
    <dbReference type="NCBI Taxonomy" id="1913578"/>
    <lineage>
        <taxon>Bacteria</taxon>
        <taxon>Pseudomonadati</taxon>
        <taxon>Pseudomonadota</taxon>
        <taxon>Alphaproteobacteria</taxon>
        <taxon>Sphingomonadales</taxon>
        <taxon>Sphingomonadaceae</taxon>
        <taxon>Sphingorhabdus</taxon>
    </lineage>
</organism>
<dbReference type="EC" id="2.7.4.9" evidence="2 12"/>
<dbReference type="Gene3D" id="3.40.50.300">
    <property type="entry name" value="P-loop containing nucleotide triphosphate hydrolases"/>
    <property type="match status" value="1"/>
</dbReference>
<comment type="similarity">
    <text evidence="1 12">Belongs to the thymidylate kinase family.</text>
</comment>
<dbReference type="SUPFAM" id="SSF52540">
    <property type="entry name" value="P-loop containing nucleoside triphosphate hydrolases"/>
    <property type="match status" value="1"/>
</dbReference>
<keyword evidence="6 12" id="KW-0547">Nucleotide-binding</keyword>
<evidence type="ECO:0000256" key="6">
    <source>
        <dbReference type="ARBA" id="ARBA00022741"/>
    </source>
</evidence>
<dbReference type="RefSeq" id="WP_072559349.1">
    <property type="nucleotide sequence ID" value="NZ_CP018154.1"/>
</dbReference>
<dbReference type="GO" id="GO:0006227">
    <property type="term" value="P:dUDP biosynthetic process"/>
    <property type="evidence" value="ECO:0007669"/>
    <property type="project" value="TreeGrafter"/>
</dbReference>
<evidence type="ECO:0000256" key="8">
    <source>
        <dbReference type="ARBA" id="ARBA00022840"/>
    </source>
</evidence>
<dbReference type="GO" id="GO:0004798">
    <property type="term" value="F:dTMP kinase activity"/>
    <property type="evidence" value="ECO:0007669"/>
    <property type="project" value="UniProtKB-UniRule"/>
</dbReference>
<keyword evidence="8 12" id="KW-0067">ATP-binding</keyword>
<dbReference type="AlphaFoldDB" id="A0A1L3JC47"/>
<dbReference type="STRING" id="1913578.LPB140_07745"/>
<dbReference type="PROSITE" id="PS01331">
    <property type="entry name" value="THYMIDYLATE_KINASE"/>
    <property type="match status" value="1"/>
</dbReference>
<comment type="catalytic activity">
    <reaction evidence="10 12">
        <text>dTMP + ATP = dTDP + ADP</text>
        <dbReference type="Rhea" id="RHEA:13517"/>
        <dbReference type="ChEBI" id="CHEBI:30616"/>
        <dbReference type="ChEBI" id="CHEBI:58369"/>
        <dbReference type="ChEBI" id="CHEBI:63528"/>
        <dbReference type="ChEBI" id="CHEBI:456216"/>
        <dbReference type="EC" id="2.7.4.9"/>
    </reaction>
</comment>
<dbReference type="CDD" id="cd01672">
    <property type="entry name" value="TMPK"/>
    <property type="match status" value="1"/>
</dbReference>
<evidence type="ECO:0000256" key="9">
    <source>
        <dbReference type="ARBA" id="ARBA00029962"/>
    </source>
</evidence>
<dbReference type="Pfam" id="PF02223">
    <property type="entry name" value="Thymidylate_kin"/>
    <property type="match status" value="1"/>
</dbReference>
<dbReference type="Proteomes" id="UP000242561">
    <property type="component" value="Chromosome"/>
</dbReference>
<evidence type="ECO:0000256" key="1">
    <source>
        <dbReference type="ARBA" id="ARBA00009776"/>
    </source>
</evidence>
<dbReference type="GO" id="GO:0006235">
    <property type="term" value="P:dTTP biosynthetic process"/>
    <property type="evidence" value="ECO:0007669"/>
    <property type="project" value="UniProtKB-UniRule"/>
</dbReference>
<evidence type="ECO:0000256" key="3">
    <source>
        <dbReference type="ARBA" id="ARBA00017144"/>
    </source>
</evidence>
<proteinExistence type="inferred from homology"/>
<keyword evidence="15" id="KW-1185">Reference proteome</keyword>
<feature type="binding site" evidence="12">
    <location>
        <begin position="13"/>
        <end position="20"/>
    </location>
    <ligand>
        <name>ATP</name>
        <dbReference type="ChEBI" id="CHEBI:30616"/>
    </ligand>
</feature>
<evidence type="ECO:0000256" key="7">
    <source>
        <dbReference type="ARBA" id="ARBA00022777"/>
    </source>
</evidence>
<evidence type="ECO:0000256" key="12">
    <source>
        <dbReference type="HAMAP-Rule" id="MF_00165"/>
    </source>
</evidence>
<evidence type="ECO:0000256" key="10">
    <source>
        <dbReference type="ARBA" id="ARBA00048743"/>
    </source>
</evidence>
<evidence type="ECO:0000256" key="2">
    <source>
        <dbReference type="ARBA" id="ARBA00012980"/>
    </source>
</evidence>
<reference evidence="14 15" key="1">
    <citation type="submission" date="2016-11" db="EMBL/GenBank/DDBJ databases">
        <title>Sphingorhabdus sp. LPB0140, isolated from marine environment.</title>
        <authorList>
            <person name="Kim E."/>
            <person name="Yi H."/>
        </authorList>
    </citation>
    <scope>NUCLEOTIDE SEQUENCE [LARGE SCALE GENOMIC DNA]</scope>
    <source>
        <strain evidence="14 15">LPB0140</strain>
    </source>
</reference>
<dbReference type="EMBL" id="CP018154">
    <property type="protein sequence ID" value="APG62700.1"/>
    <property type="molecule type" value="Genomic_DNA"/>
</dbReference>
<dbReference type="KEGG" id="sphl:LPB140_07745"/>
<protein>
    <recommendedName>
        <fullName evidence="3 12">Thymidylate kinase</fullName>
        <ecNumber evidence="2 12">2.7.4.9</ecNumber>
    </recommendedName>
    <alternativeName>
        <fullName evidence="9 12">dTMP kinase</fullName>
    </alternativeName>
</protein>
<evidence type="ECO:0000259" key="13">
    <source>
        <dbReference type="Pfam" id="PF02223"/>
    </source>
</evidence>
<dbReference type="PANTHER" id="PTHR10344">
    <property type="entry name" value="THYMIDYLATE KINASE"/>
    <property type="match status" value="1"/>
</dbReference>
<dbReference type="NCBIfam" id="TIGR00041">
    <property type="entry name" value="DTMP_kinase"/>
    <property type="match status" value="1"/>
</dbReference>
<evidence type="ECO:0000256" key="5">
    <source>
        <dbReference type="ARBA" id="ARBA00022727"/>
    </source>
</evidence>
<evidence type="ECO:0000313" key="14">
    <source>
        <dbReference type="EMBL" id="APG62700.1"/>
    </source>
</evidence>
<dbReference type="InterPro" id="IPR027417">
    <property type="entry name" value="P-loop_NTPase"/>
</dbReference>
<feature type="domain" description="Thymidylate kinase-like" evidence="13">
    <location>
        <begin position="11"/>
        <end position="204"/>
    </location>
</feature>
<gene>
    <name evidence="12" type="primary">tmk</name>
    <name evidence="14" type="ORF">LPB140_07745</name>
</gene>
<dbReference type="GO" id="GO:0006233">
    <property type="term" value="P:dTDP biosynthetic process"/>
    <property type="evidence" value="ECO:0007669"/>
    <property type="project" value="InterPro"/>
</dbReference>
<keyword evidence="7 12" id="KW-0418">Kinase</keyword>
<dbReference type="InterPro" id="IPR039430">
    <property type="entry name" value="Thymidylate_kin-like_dom"/>
</dbReference>
<dbReference type="HAMAP" id="MF_00165">
    <property type="entry name" value="Thymidylate_kinase"/>
    <property type="match status" value="1"/>
</dbReference>
<dbReference type="OrthoDB" id="9774907at2"/>
<accession>A0A1L3JC47</accession>
<dbReference type="InterPro" id="IPR018094">
    <property type="entry name" value="Thymidylate_kinase"/>
</dbReference>
<keyword evidence="5 12" id="KW-0545">Nucleotide biosynthesis</keyword>
<dbReference type="InterPro" id="IPR018095">
    <property type="entry name" value="Thymidylate_kin_CS"/>
</dbReference>
<evidence type="ECO:0000256" key="11">
    <source>
        <dbReference type="ARBA" id="ARBA00057735"/>
    </source>
</evidence>
<comment type="function">
    <text evidence="11 12">Phosphorylation of dTMP to form dTDP in both de novo and salvage pathways of dTTP synthesis.</text>
</comment>
<evidence type="ECO:0000256" key="4">
    <source>
        <dbReference type="ARBA" id="ARBA00022679"/>
    </source>
</evidence>
<keyword evidence="4 12" id="KW-0808">Transferase</keyword>
<sequence>MANGRGKFISIEGGEGVGKSTQIALLCDALNRQSVETIISREPGGTDAAEEIRQILLSGNDNKFFPRAEALLFAAARSEHVERLIEPALQNGKWVICDRFIDSSRAYQSGGSGLKDEEIMTLHQIGSGGLLPDATILLDMDLSQASHRVQKRQKLLGDDDRIGSREAQFHENVRAAFLSYTKAEPTRFHVIKANQDIDIVAKEIFDIVSKLMS</sequence>
<dbReference type="FunFam" id="3.40.50.300:FF:000225">
    <property type="entry name" value="Thymidylate kinase"/>
    <property type="match status" value="1"/>
</dbReference>
<dbReference type="GO" id="GO:0005829">
    <property type="term" value="C:cytosol"/>
    <property type="evidence" value="ECO:0007669"/>
    <property type="project" value="TreeGrafter"/>
</dbReference>